<dbReference type="Pfam" id="PF10108">
    <property type="entry name" value="DNA_pol_B_exo2"/>
    <property type="match status" value="1"/>
</dbReference>
<dbReference type="EC" id="3.1.-.-" evidence="2"/>
<accession>A0ABV0A9U1</accession>
<evidence type="ECO:0000259" key="1">
    <source>
        <dbReference type="Pfam" id="PF10108"/>
    </source>
</evidence>
<gene>
    <name evidence="2" type="ORF">VP395_09055</name>
</gene>
<evidence type="ECO:0000313" key="2">
    <source>
        <dbReference type="EMBL" id="MEN3323874.1"/>
    </source>
</evidence>
<dbReference type="Proteomes" id="UP001416393">
    <property type="component" value="Unassembled WGS sequence"/>
</dbReference>
<comment type="caution">
    <text evidence="2">The sequence shown here is derived from an EMBL/GenBank/DDBJ whole genome shotgun (WGS) entry which is preliminary data.</text>
</comment>
<dbReference type="RefSeq" id="WP_346241666.1">
    <property type="nucleotide sequence ID" value="NZ_JAZHYP010000003.1"/>
</dbReference>
<evidence type="ECO:0000313" key="3">
    <source>
        <dbReference type="Proteomes" id="UP001416393"/>
    </source>
</evidence>
<dbReference type="InterPro" id="IPR012337">
    <property type="entry name" value="RNaseH-like_sf"/>
</dbReference>
<dbReference type="InterPro" id="IPR019288">
    <property type="entry name" value="3'-5'_exonuclease_PolB-like"/>
</dbReference>
<feature type="domain" description="Predicted 3'-5' exonuclease PolB-like" evidence="1">
    <location>
        <begin position="62"/>
        <end position="224"/>
    </location>
</feature>
<protein>
    <submittedName>
        <fullName evidence="2">3'-5' exonuclease</fullName>
        <ecNumber evidence="2">3.1.-.-</ecNumber>
    </submittedName>
</protein>
<dbReference type="CDD" id="cd05782">
    <property type="entry name" value="DNA_polB_like1_exo"/>
    <property type="match status" value="1"/>
</dbReference>
<reference evidence="2 3" key="1">
    <citation type="submission" date="2024-01" db="EMBL/GenBank/DDBJ databases">
        <title>Mariniflexile litorale sp. nov., isolated from the shallow sediments of the Sea of Japan.</title>
        <authorList>
            <person name="Romanenko L."/>
            <person name="Bystritskaya E."/>
            <person name="Isaeva M."/>
        </authorList>
    </citation>
    <scope>NUCLEOTIDE SEQUENCE [LARGE SCALE GENOMIC DNA]</scope>
    <source>
        <strain evidence="2 3">KCTC 32427</strain>
    </source>
</reference>
<keyword evidence="3" id="KW-1185">Reference proteome</keyword>
<dbReference type="GO" id="GO:0004527">
    <property type="term" value="F:exonuclease activity"/>
    <property type="evidence" value="ECO:0007669"/>
    <property type="project" value="UniProtKB-KW"/>
</dbReference>
<organism evidence="2 3">
    <name type="scientific">Mariniflexile soesokkakense</name>
    <dbReference type="NCBI Taxonomy" id="1343160"/>
    <lineage>
        <taxon>Bacteria</taxon>
        <taxon>Pseudomonadati</taxon>
        <taxon>Bacteroidota</taxon>
        <taxon>Flavobacteriia</taxon>
        <taxon>Flavobacteriales</taxon>
        <taxon>Flavobacteriaceae</taxon>
        <taxon>Mariniflexile</taxon>
    </lineage>
</organism>
<dbReference type="EMBL" id="JAZHYP010000003">
    <property type="protein sequence ID" value="MEN3323874.1"/>
    <property type="molecule type" value="Genomic_DNA"/>
</dbReference>
<keyword evidence="2" id="KW-0378">Hydrolase</keyword>
<dbReference type="InterPro" id="IPR036397">
    <property type="entry name" value="RNaseH_sf"/>
</dbReference>
<keyword evidence="2" id="KW-0540">Nuclease</keyword>
<keyword evidence="2" id="KW-0269">Exonuclease</keyword>
<sequence>MISKLHLENILFLDIETVPEVQYFSELDVTKQALWEHKSKYQRKEDETAEDFYERAGIWAEFGKIVCISVGYFTFKGDIRQFRVTSFYGNEIKILKDFKNLLSSHYNETKHLLCAHNGKEFDFPYIARRMIINNIELPSKLNLFGKKPWEVPHLDTLELWKFGDYKTYTSLKLLTNVLGIPSPKDDIDGSEVYRVFYEENEIDRIVIYCEKDTIAVAQIFLRLRGDDILNENEIIHI</sequence>
<dbReference type="SUPFAM" id="SSF53098">
    <property type="entry name" value="Ribonuclease H-like"/>
    <property type="match status" value="1"/>
</dbReference>
<proteinExistence type="predicted"/>
<dbReference type="Gene3D" id="3.30.420.10">
    <property type="entry name" value="Ribonuclease H-like superfamily/Ribonuclease H"/>
    <property type="match status" value="1"/>
</dbReference>
<name>A0ABV0A9U1_9FLAO</name>